<comment type="caution">
    <text evidence="1">The sequence shown here is derived from an EMBL/GenBank/DDBJ whole genome shotgun (WGS) entry which is preliminary data.</text>
</comment>
<dbReference type="InterPro" id="IPR010342">
    <property type="entry name" value="DUF938"/>
</dbReference>
<evidence type="ECO:0000313" key="2">
    <source>
        <dbReference type="Proteomes" id="UP001239680"/>
    </source>
</evidence>
<evidence type="ECO:0000313" key="1">
    <source>
        <dbReference type="EMBL" id="MDQ2066931.1"/>
    </source>
</evidence>
<protein>
    <submittedName>
        <fullName evidence="1">DUF938 domain-containing protein</fullName>
    </submittedName>
</protein>
<dbReference type="RefSeq" id="WP_306680639.1">
    <property type="nucleotide sequence ID" value="NZ_JAVDBT010000009.1"/>
</dbReference>
<proteinExistence type="predicted"/>
<dbReference type="Pfam" id="PF06080">
    <property type="entry name" value="DUF938"/>
    <property type="match status" value="1"/>
</dbReference>
<dbReference type="Gene3D" id="3.40.50.150">
    <property type="entry name" value="Vaccinia Virus protein VP39"/>
    <property type="match status" value="1"/>
</dbReference>
<dbReference type="Proteomes" id="UP001239680">
    <property type="component" value="Unassembled WGS sequence"/>
</dbReference>
<dbReference type="EMBL" id="JAVDBT010000009">
    <property type="protein sequence ID" value="MDQ2066931.1"/>
    <property type="molecule type" value="Genomic_DNA"/>
</dbReference>
<dbReference type="PANTHER" id="PTHR20974">
    <property type="entry name" value="UPF0585 PROTEIN CG18661"/>
    <property type="match status" value="1"/>
</dbReference>
<dbReference type="SUPFAM" id="SSF53335">
    <property type="entry name" value="S-adenosyl-L-methionine-dependent methyltransferases"/>
    <property type="match status" value="1"/>
</dbReference>
<keyword evidence="2" id="KW-1185">Reference proteome</keyword>
<dbReference type="InterPro" id="IPR029063">
    <property type="entry name" value="SAM-dependent_MTases_sf"/>
</dbReference>
<sequence>MSLRLPDSGAEVAADGRRMAPSAARNAGPILQVLRRVIRPGAKVLELASGSGQHAAQFAPALQADWQPSDVNAANFASITAWSGDVARAPILLDACAPGWGAGPEWDAVLAVNLLHLIPQAGAEVLLAEAAKALRPQGRLVIYGPFLREGKATSVGDAAFDADIRRQDPLLGYKDLGWVMGQMGKAGLGAELVPMPANNLMLLAFRL</sequence>
<accession>A0ABU0VYW7</accession>
<reference evidence="1 2" key="1">
    <citation type="submission" date="2023-08" db="EMBL/GenBank/DDBJ databases">
        <title>Characterization of two Paracoccaceae strains isolated from Phycosphere and proposal of Xinfangfangia lacusdiani sp. nov.</title>
        <authorList>
            <person name="Deng Y."/>
            <person name="Zhang Y.Q."/>
        </authorList>
    </citation>
    <scope>NUCLEOTIDE SEQUENCE [LARGE SCALE GENOMIC DNA]</scope>
    <source>
        <strain evidence="1 2">CPCC 101601</strain>
    </source>
</reference>
<organism evidence="1 2">
    <name type="scientific">Pseudogemmobacter lacusdianii</name>
    <dbReference type="NCBI Taxonomy" id="3069608"/>
    <lineage>
        <taxon>Bacteria</taxon>
        <taxon>Pseudomonadati</taxon>
        <taxon>Pseudomonadota</taxon>
        <taxon>Alphaproteobacteria</taxon>
        <taxon>Rhodobacterales</taxon>
        <taxon>Paracoccaceae</taxon>
        <taxon>Pseudogemmobacter</taxon>
    </lineage>
</organism>
<name>A0ABU0VYW7_9RHOB</name>
<dbReference type="CDD" id="cd02440">
    <property type="entry name" value="AdoMet_MTases"/>
    <property type="match status" value="1"/>
</dbReference>
<gene>
    <name evidence="1" type="ORF">Q9295_11135</name>
</gene>
<dbReference type="PANTHER" id="PTHR20974:SF0">
    <property type="entry name" value="UPF0585 PROTEIN CG18661"/>
    <property type="match status" value="1"/>
</dbReference>